<name>A0ABU9KTF3_9EURY</name>
<gene>
    <name evidence="1" type="ORF">WOA13_07510</name>
</gene>
<dbReference type="RefSeq" id="WP_342127311.1">
    <property type="nucleotide sequence ID" value="NZ_JBCAUS010000005.1"/>
</dbReference>
<organism evidence="1 2">
    <name type="scientific">Methanococcoides cohabitans</name>
    <dbReference type="NCBI Taxonomy" id="3136559"/>
    <lineage>
        <taxon>Archaea</taxon>
        <taxon>Methanobacteriati</taxon>
        <taxon>Methanobacteriota</taxon>
        <taxon>Stenosarchaea group</taxon>
        <taxon>Methanomicrobia</taxon>
        <taxon>Methanosarcinales</taxon>
        <taxon>Methanosarcinaceae</taxon>
        <taxon>Methanococcoides</taxon>
    </lineage>
</organism>
<evidence type="ECO:0000313" key="1">
    <source>
        <dbReference type="EMBL" id="MEL4305669.1"/>
    </source>
</evidence>
<dbReference type="Proteomes" id="UP001396646">
    <property type="component" value="Unassembled WGS sequence"/>
</dbReference>
<proteinExistence type="predicted"/>
<sequence>MYREPISRPEAIGFIGSGFPNNDLVPPQGRTELARSGFGIHFLHGTNVNTTEPEAYTDKLTEVVRPDQRGF</sequence>
<dbReference type="EMBL" id="JBCAUS010000005">
    <property type="protein sequence ID" value="MEL4305669.1"/>
    <property type="molecule type" value="Genomic_DNA"/>
</dbReference>
<reference evidence="1 2" key="1">
    <citation type="submission" date="2024-04" db="EMBL/GenBank/DDBJ databases">
        <title>Methanococcoides sp. LMO-2.</title>
        <authorList>
            <person name="Liang L."/>
        </authorList>
    </citation>
    <scope>NUCLEOTIDE SEQUENCE [LARGE SCALE GENOMIC DNA]</scope>
    <source>
        <strain evidence="1 2">LMO-2</strain>
    </source>
</reference>
<keyword evidence="2" id="KW-1185">Reference proteome</keyword>
<comment type="caution">
    <text evidence="1">The sequence shown here is derived from an EMBL/GenBank/DDBJ whole genome shotgun (WGS) entry which is preliminary data.</text>
</comment>
<accession>A0ABU9KTF3</accession>
<protein>
    <submittedName>
        <fullName evidence="1">Uncharacterized protein</fullName>
    </submittedName>
</protein>
<evidence type="ECO:0000313" key="2">
    <source>
        <dbReference type="Proteomes" id="UP001396646"/>
    </source>
</evidence>